<dbReference type="InterPro" id="IPR050400">
    <property type="entry name" value="Bact_Cytoskel_RodZ"/>
</dbReference>
<protein>
    <recommendedName>
        <fullName evidence="2">Cytoskeleton protein RodZ-like C-terminal domain-containing protein</fullName>
    </recommendedName>
</protein>
<feature type="transmembrane region" description="Helical" evidence="1">
    <location>
        <begin position="161"/>
        <end position="180"/>
    </location>
</feature>
<evidence type="ECO:0000313" key="4">
    <source>
        <dbReference type="Proteomes" id="UP000028680"/>
    </source>
</evidence>
<name>A0AAN0RIT7_9RHOB</name>
<gene>
    <name evidence="3" type="ORF">RCA23_c14460</name>
</gene>
<keyword evidence="4" id="KW-1185">Reference proteome</keyword>
<feature type="domain" description="Cytoskeleton protein RodZ-like C-terminal" evidence="2">
    <location>
        <begin position="308"/>
        <end position="377"/>
    </location>
</feature>
<dbReference type="EMBL" id="CP003984">
    <property type="protein sequence ID" value="AII86985.1"/>
    <property type="molecule type" value="Genomic_DNA"/>
</dbReference>
<organism evidence="3 4">
    <name type="scientific">Planktomarina temperata RCA23</name>
    <dbReference type="NCBI Taxonomy" id="666509"/>
    <lineage>
        <taxon>Bacteria</taxon>
        <taxon>Pseudomonadati</taxon>
        <taxon>Pseudomonadota</taxon>
        <taxon>Alphaproteobacteria</taxon>
        <taxon>Rhodobacterales</taxon>
        <taxon>Paracoccaceae</taxon>
        <taxon>Planktomarina</taxon>
    </lineage>
</organism>
<dbReference type="InterPro" id="IPR025194">
    <property type="entry name" value="RodZ-like_C"/>
</dbReference>
<sequence length="415" mass="45249">MQGSSMIGRKSTRLKNIKKPLKLKGFDDFEVTLGDVMRGERATRGKSLMDVQHDLRIKATYIAGVEDCDPSVFDTPGFIAGYVRSYAKYLGMDPDAAFEMFCKESGFESIHGMSERALPTRLSREERLAASITRRPAGVIASTTPFLPPNESFFNRVDVRAFVSSVVLMLLLSGLGYGAYSVVQKIQRVQMVPVEQAPLVASDLDPLRPREAASLGSSVQNAQSDDIYSRIYQPQALDVPVVVPRDGPIANIDPDQRGAFAAQEPPMVTALADESIEDILADIVSPAPELEAEAALQLVESFPAPVQLVSSQGVWLRVKDADGSIIFERIMDAHTPYEVPLNDPPAVIERAGNASALFFLVNGALYGPAGGSGRVAKNIELSAEKLTQSYERYAPQDQSPLYSLLLELETDRVKP</sequence>
<keyword evidence="1" id="KW-0812">Transmembrane</keyword>
<dbReference type="Proteomes" id="UP000028680">
    <property type="component" value="Chromosome"/>
</dbReference>
<dbReference type="GO" id="GO:0003677">
    <property type="term" value="F:DNA binding"/>
    <property type="evidence" value="ECO:0007669"/>
    <property type="project" value="InterPro"/>
</dbReference>
<dbReference type="PANTHER" id="PTHR34475">
    <property type="match status" value="1"/>
</dbReference>
<dbReference type="Gene3D" id="1.10.260.40">
    <property type="entry name" value="lambda repressor-like DNA-binding domains"/>
    <property type="match status" value="1"/>
</dbReference>
<evidence type="ECO:0000256" key="1">
    <source>
        <dbReference type="SAM" id="Phobius"/>
    </source>
</evidence>
<evidence type="ECO:0000259" key="2">
    <source>
        <dbReference type="Pfam" id="PF13464"/>
    </source>
</evidence>
<evidence type="ECO:0000313" key="3">
    <source>
        <dbReference type="EMBL" id="AII86985.1"/>
    </source>
</evidence>
<keyword evidence="1" id="KW-1133">Transmembrane helix</keyword>
<keyword evidence="1" id="KW-0472">Membrane</keyword>
<dbReference type="PANTHER" id="PTHR34475:SF1">
    <property type="entry name" value="CYTOSKELETON PROTEIN RODZ"/>
    <property type="match status" value="1"/>
</dbReference>
<dbReference type="AlphaFoldDB" id="A0AAN0RIT7"/>
<reference evidence="3 4" key="1">
    <citation type="journal article" date="2014" name="ISME J.">
        <title>Adaptation of an abundant Roseobacter RCA organism to pelagic systems revealed by genomic and transcriptomic analyses.</title>
        <authorList>
            <person name="Voget S."/>
            <person name="Wemheuer B."/>
            <person name="Brinkhoff T."/>
            <person name="Vollmers J."/>
            <person name="Dietrich S."/>
            <person name="Giebel H.A."/>
            <person name="Beardsley C."/>
            <person name="Sardemann C."/>
            <person name="Bakenhus I."/>
            <person name="Billerbeck S."/>
            <person name="Daniel R."/>
            <person name="Simon M."/>
        </authorList>
    </citation>
    <scope>NUCLEOTIDE SEQUENCE [LARGE SCALE GENOMIC DNA]</scope>
    <source>
        <strain evidence="3 4">RCA23</strain>
    </source>
</reference>
<dbReference type="KEGG" id="ptp:RCA23_c14460"/>
<accession>A0AAN0RIT7</accession>
<dbReference type="InterPro" id="IPR010982">
    <property type="entry name" value="Lambda_DNA-bd_dom_sf"/>
</dbReference>
<dbReference type="Pfam" id="PF13413">
    <property type="entry name" value="HTH_25"/>
    <property type="match status" value="1"/>
</dbReference>
<proteinExistence type="predicted"/>
<dbReference type="Pfam" id="PF13464">
    <property type="entry name" value="RodZ_C"/>
    <property type="match status" value="1"/>
</dbReference>